<evidence type="ECO:0000313" key="1">
    <source>
        <dbReference type="EMBL" id="PMB26834.1"/>
    </source>
</evidence>
<dbReference type="Proteomes" id="UP000235081">
    <property type="component" value="Unassembled WGS sequence"/>
</dbReference>
<evidence type="ECO:0008006" key="3">
    <source>
        <dbReference type="Google" id="ProtNLM"/>
    </source>
</evidence>
<protein>
    <recommendedName>
        <fullName evidence="3">Histidine kinase</fullName>
    </recommendedName>
</protein>
<dbReference type="EMBL" id="NMQE01000071">
    <property type="protein sequence ID" value="PMB26834.1"/>
    <property type="molecule type" value="Genomic_DNA"/>
</dbReference>
<evidence type="ECO:0000313" key="2">
    <source>
        <dbReference type="Proteomes" id="UP000235081"/>
    </source>
</evidence>
<comment type="caution">
    <text evidence="1">The sequence shown here is derived from an EMBL/GenBank/DDBJ whole genome shotgun (WGS) entry which is preliminary data.</text>
</comment>
<proteinExistence type="predicted"/>
<accession>A0A2N6LN58</accession>
<dbReference type="AlphaFoldDB" id="A0A2N6LN58"/>
<dbReference type="RefSeq" id="WP_102180340.1">
    <property type="nucleotide sequence ID" value="NZ_NMQE01000071.1"/>
</dbReference>
<name>A0A2N6LN58_9CYAN</name>
<gene>
    <name evidence="1" type="ORF">CEN46_02680</name>
</gene>
<reference evidence="1 2" key="1">
    <citation type="submission" date="2017-07" db="EMBL/GenBank/DDBJ databases">
        <title>Genomes of Fischerella (Mastigocladus) sp. strains.</title>
        <authorList>
            <person name="Miller S.R."/>
        </authorList>
    </citation>
    <scope>NUCLEOTIDE SEQUENCE [LARGE SCALE GENOMIC DNA]</scope>
    <source>
        <strain evidence="1 2">CCMEE 5318</strain>
    </source>
</reference>
<organism evidence="1 2">
    <name type="scientific">Fischerella thermalis CCMEE 5318</name>
    <dbReference type="NCBI Taxonomy" id="2019666"/>
    <lineage>
        <taxon>Bacteria</taxon>
        <taxon>Bacillati</taxon>
        <taxon>Cyanobacteriota</taxon>
        <taxon>Cyanophyceae</taxon>
        <taxon>Nostocales</taxon>
        <taxon>Hapalosiphonaceae</taxon>
        <taxon>Fischerella</taxon>
    </lineage>
</organism>
<sequence length="188" mass="21368">MSKKSASTTGTQRQAKLGDQIRNIANRLKQETEVQIKATSRILGAAAQISENHERLINEVVDMVEEDLNQQTQMYQKDIYTVDILKQQFQTLRKAKDHFQIKATSWESLANKLNDSSSQKITPKTKPQLDQVLESNDMGNFEDDCKNLEGLTVHLEADVAEIFPNSQAVNEALRFLIRVTKKNSYLNS</sequence>